<gene>
    <name evidence="12" type="primary">htpX</name>
    <name evidence="14" type="ORF">J4478_00950</name>
</gene>
<name>A0A8T4KWJ6_9ARCH</name>
<dbReference type="PANTHER" id="PTHR43221:SF1">
    <property type="entry name" value="PROTEASE HTPX"/>
    <property type="match status" value="1"/>
</dbReference>
<dbReference type="InterPro" id="IPR036259">
    <property type="entry name" value="MFS_trans_sf"/>
</dbReference>
<evidence type="ECO:0000256" key="7">
    <source>
        <dbReference type="ARBA" id="ARBA00022801"/>
    </source>
</evidence>
<dbReference type="InterPro" id="IPR022919">
    <property type="entry name" value="Pept_M48_protease_HtpX"/>
</dbReference>
<evidence type="ECO:0000256" key="3">
    <source>
        <dbReference type="ARBA" id="ARBA00022475"/>
    </source>
</evidence>
<reference evidence="14" key="2">
    <citation type="submission" date="2021-05" db="EMBL/GenBank/DDBJ databases">
        <title>Protein family content uncovers lineage relationships and bacterial pathway maintenance mechanisms in DPANN archaea.</title>
        <authorList>
            <person name="Castelle C.J."/>
            <person name="Meheust R."/>
            <person name="Jaffe A.L."/>
            <person name="Seitz K."/>
            <person name="Gong X."/>
            <person name="Baker B.J."/>
            <person name="Banfield J.F."/>
        </authorList>
    </citation>
    <scope>NUCLEOTIDE SEQUENCE</scope>
    <source>
        <strain evidence="14">RIFCSPLOWO2_01_FULL_43_13</strain>
    </source>
</reference>
<dbReference type="GO" id="GO:0005886">
    <property type="term" value="C:plasma membrane"/>
    <property type="evidence" value="ECO:0007669"/>
    <property type="project" value="UniProtKB-SubCell"/>
</dbReference>
<dbReference type="GO" id="GO:0008270">
    <property type="term" value="F:zinc ion binding"/>
    <property type="evidence" value="ECO:0007669"/>
    <property type="project" value="UniProtKB-UniRule"/>
</dbReference>
<protein>
    <recommendedName>
        <fullName evidence="12">Protease HtpX homolog</fullName>
        <ecNumber evidence="12">3.4.24.-</ecNumber>
    </recommendedName>
</protein>
<evidence type="ECO:0000256" key="1">
    <source>
        <dbReference type="ARBA" id="ARBA00004651"/>
    </source>
</evidence>
<feature type="transmembrane region" description="Helical" evidence="12">
    <location>
        <begin position="131"/>
        <end position="156"/>
    </location>
</feature>
<dbReference type="InterPro" id="IPR050083">
    <property type="entry name" value="HtpX_protease"/>
</dbReference>
<keyword evidence="9 12" id="KW-1133">Transmembrane helix</keyword>
<evidence type="ECO:0000256" key="12">
    <source>
        <dbReference type="HAMAP-Rule" id="MF_00188"/>
    </source>
</evidence>
<feature type="transmembrane region" description="Helical" evidence="12">
    <location>
        <begin position="6"/>
        <end position="38"/>
    </location>
</feature>
<feature type="transmembrane region" description="Helical" evidence="12">
    <location>
        <begin position="168"/>
        <end position="190"/>
    </location>
</feature>
<sequence length="286" mass="31163">MVIGYFFGILLGGLEFGIVGLIIAFFFALIWAFVSYFYSSKFALAIARAKPADEKQFLKLHNLVEGLSIAAGIPKPKVYVMEDKAINAFATGRNPQTGVVCVTTGALEKLDRLELEGVIAHELSHIKNKDILLMTLTAVMIGVIVLLSELMIRFTFFSKSNNRDSGRLGIILLVIGIILAILAPIIAALIQLAISRKREFLADADGALLSRYPNGLANALLKIEAENRPVAAATSNTAHMYFANPLKKGFFSGLFMTHPPIAERVAALKNIKVEQVEREMQGTGKA</sequence>
<dbReference type="AlphaFoldDB" id="A0A8T4KWJ6"/>
<evidence type="ECO:0000256" key="10">
    <source>
        <dbReference type="ARBA" id="ARBA00023049"/>
    </source>
</evidence>
<dbReference type="CDD" id="cd07340">
    <property type="entry name" value="M48B_Htpx_like"/>
    <property type="match status" value="1"/>
</dbReference>
<keyword evidence="4 12" id="KW-0645">Protease</keyword>
<evidence type="ECO:0000256" key="8">
    <source>
        <dbReference type="ARBA" id="ARBA00022833"/>
    </source>
</evidence>
<comment type="caution">
    <text evidence="14">The sequence shown here is derived from an EMBL/GenBank/DDBJ whole genome shotgun (WGS) entry which is preliminary data.</text>
</comment>
<keyword evidence="5 12" id="KW-0812">Transmembrane</keyword>
<feature type="binding site" evidence="12">
    <location>
        <position position="125"/>
    </location>
    <ligand>
        <name>Zn(2+)</name>
        <dbReference type="ChEBI" id="CHEBI:29105"/>
        <note>catalytic</note>
    </ligand>
</feature>
<comment type="subcellular location">
    <subcellularLocation>
        <location evidence="1 12">Cell membrane</location>
        <topology evidence="1 12">Multi-pass membrane protein</topology>
    </subcellularLocation>
</comment>
<feature type="domain" description="Peptidase M48" evidence="13">
    <location>
        <begin position="55"/>
        <end position="271"/>
    </location>
</feature>
<evidence type="ECO:0000256" key="5">
    <source>
        <dbReference type="ARBA" id="ARBA00022692"/>
    </source>
</evidence>
<dbReference type="EMBL" id="JAGVWB010000005">
    <property type="protein sequence ID" value="MBS3057952.1"/>
    <property type="molecule type" value="Genomic_DNA"/>
</dbReference>
<evidence type="ECO:0000256" key="2">
    <source>
        <dbReference type="ARBA" id="ARBA00009779"/>
    </source>
</evidence>
<keyword evidence="3 12" id="KW-1003">Cell membrane</keyword>
<dbReference type="HAMAP" id="MF_00188">
    <property type="entry name" value="Pept_M48_protease_HtpX"/>
    <property type="match status" value="1"/>
</dbReference>
<feature type="binding site" evidence="12">
    <location>
        <position position="199"/>
    </location>
    <ligand>
        <name>Zn(2+)</name>
        <dbReference type="ChEBI" id="CHEBI:29105"/>
        <note>catalytic</note>
    </ligand>
</feature>
<evidence type="ECO:0000256" key="4">
    <source>
        <dbReference type="ARBA" id="ARBA00022670"/>
    </source>
</evidence>
<feature type="binding site" evidence="12">
    <location>
        <position position="121"/>
    </location>
    <ligand>
        <name>Zn(2+)</name>
        <dbReference type="ChEBI" id="CHEBI:29105"/>
        <note>catalytic</note>
    </ligand>
</feature>
<keyword evidence="7 12" id="KW-0378">Hydrolase</keyword>
<dbReference type="EC" id="3.4.24.-" evidence="12"/>
<keyword evidence="6 12" id="KW-0479">Metal-binding</keyword>
<keyword evidence="11 12" id="KW-0472">Membrane</keyword>
<comment type="similarity">
    <text evidence="2 12">Belongs to the peptidase M48B family.</text>
</comment>
<feature type="active site" evidence="12">
    <location>
        <position position="122"/>
    </location>
</feature>
<dbReference type="SUPFAM" id="SSF103473">
    <property type="entry name" value="MFS general substrate transporter"/>
    <property type="match status" value="1"/>
</dbReference>
<evidence type="ECO:0000259" key="13">
    <source>
        <dbReference type="Pfam" id="PF01435"/>
    </source>
</evidence>
<evidence type="ECO:0000313" key="14">
    <source>
        <dbReference type="EMBL" id="MBS3057952.1"/>
    </source>
</evidence>
<keyword evidence="10 12" id="KW-0482">Metalloprotease</keyword>
<organism evidence="14 15">
    <name type="scientific">Candidatus Iainarchaeum sp</name>
    <dbReference type="NCBI Taxonomy" id="3101447"/>
    <lineage>
        <taxon>Archaea</taxon>
        <taxon>Candidatus Iainarchaeota</taxon>
        <taxon>Candidatus Iainarchaeia</taxon>
        <taxon>Candidatus Iainarchaeales</taxon>
        <taxon>Candidatus Iainarchaeaceae</taxon>
        <taxon>Candidatus Iainarchaeum</taxon>
    </lineage>
</organism>
<keyword evidence="8 12" id="KW-0862">Zinc</keyword>
<dbReference type="PANTHER" id="PTHR43221">
    <property type="entry name" value="PROTEASE HTPX"/>
    <property type="match status" value="1"/>
</dbReference>
<proteinExistence type="inferred from homology"/>
<dbReference type="GO" id="GO:0006508">
    <property type="term" value="P:proteolysis"/>
    <property type="evidence" value="ECO:0007669"/>
    <property type="project" value="UniProtKB-KW"/>
</dbReference>
<comment type="cofactor">
    <cofactor evidence="12">
        <name>Zn(2+)</name>
        <dbReference type="ChEBI" id="CHEBI:29105"/>
    </cofactor>
    <text evidence="12">Binds 1 zinc ion per subunit.</text>
</comment>
<evidence type="ECO:0000256" key="11">
    <source>
        <dbReference type="ARBA" id="ARBA00023136"/>
    </source>
</evidence>
<accession>A0A8T4KWJ6</accession>
<dbReference type="Gene3D" id="3.30.2010.10">
    <property type="entry name" value="Metalloproteases ('zincins'), catalytic domain"/>
    <property type="match status" value="1"/>
</dbReference>
<dbReference type="Proteomes" id="UP000680185">
    <property type="component" value="Unassembled WGS sequence"/>
</dbReference>
<evidence type="ECO:0000256" key="6">
    <source>
        <dbReference type="ARBA" id="ARBA00022723"/>
    </source>
</evidence>
<dbReference type="Pfam" id="PF01435">
    <property type="entry name" value="Peptidase_M48"/>
    <property type="match status" value="1"/>
</dbReference>
<evidence type="ECO:0000313" key="15">
    <source>
        <dbReference type="Proteomes" id="UP000680185"/>
    </source>
</evidence>
<evidence type="ECO:0000256" key="9">
    <source>
        <dbReference type="ARBA" id="ARBA00022989"/>
    </source>
</evidence>
<dbReference type="InterPro" id="IPR001915">
    <property type="entry name" value="Peptidase_M48"/>
</dbReference>
<reference evidence="14" key="1">
    <citation type="submission" date="2021-03" db="EMBL/GenBank/DDBJ databases">
        <authorList>
            <person name="Jaffe A."/>
        </authorList>
    </citation>
    <scope>NUCLEOTIDE SEQUENCE</scope>
    <source>
        <strain evidence="14">RIFCSPLOWO2_01_FULL_43_13</strain>
    </source>
</reference>
<dbReference type="GO" id="GO:0004222">
    <property type="term" value="F:metalloendopeptidase activity"/>
    <property type="evidence" value="ECO:0007669"/>
    <property type="project" value="UniProtKB-UniRule"/>
</dbReference>